<dbReference type="Pfam" id="PF01863">
    <property type="entry name" value="YgjP-like"/>
    <property type="match status" value="1"/>
</dbReference>
<protein>
    <recommendedName>
        <fullName evidence="1">YgjP-like metallopeptidase domain-containing protein</fullName>
    </recommendedName>
</protein>
<dbReference type="PANTHER" id="PTHR30399:SF1">
    <property type="entry name" value="UTP PYROPHOSPHATASE"/>
    <property type="match status" value="1"/>
</dbReference>
<dbReference type="PANTHER" id="PTHR30399">
    <property type="entry name" value="UNCHARACTERIZED PROTEIN YGJP"/>
    <property type="match status" value="1"/>
</dbReference>
<feature type="domain" description="YgjP-like metallopeptidase" evidence="1">
    <location>
        <begin position="29"/>
        <end position="228"/>
    </location>
</feature>
<proteinExistence type="predicted"/>
<dbReference type="CDD" id="cd07344">
    <property type="entry name" value="M48_yhfN_like"/>
    <property type="match status" value="1"/>
</dbReference>
<organism evidence="2 3">
    <name type="scientific">Haloplanus vescus</name>
    <dbReference type="NCBI Taxonomy" id="555874"/>
    <lineage>
        <taxon>Archaea</taxon>
        <taxon>Methanobacteriati</taxon>
        <taxon>Methanobacteriota</taxon>
        <taxon>Stenosarchaea group</taxon>
        <taxon>Halobacteria</taxon>
        <taxon>Halobacteriales</taxon>
        <taxon>Haloferacaceae</taxon>
        <taxon>Haloplanus</taxon>
    </lineage>
</organism>
<name>A0A1H3WB78_9EURY</name>
<evidence type="ECO:0000313" key="3">
    <source>
        <dbReference type="Proteomes" id="UP000236755"/>
    </source>
</evidence>
<dbReference type="InterPro" id="IPR053136">
    <property type="entry name" value="UTP_pyrophosphatase-like"/>
</dbReference>
<dbReference type="Proteomes" id="UP000236755">
    <property type="component" value="Unassembled WGS sequence"/>
</dbReference>
<evidence type="ECO:0000313" key="2">
    <source>
        <dbReference type="EMBL" id="SDZ84363.1"/>
    </source>
</evidence>
<keyword evidence="3" id="KW-1185">Reference proteome</keyword>
<dbReference type="EMBL" id="FNQT01000001">
    <property type="protein sequence ID" value="SDZ84363.1"/>
    <property type="molecule type" value="Genomic_DNA"/>
</dbReference>
<gene>
    <name evidence="2" type="ORF">SAMN04488065_0722</name>
</gene>
<accession>A0A1H3WB78</accession>
<dbReference type="STRING" id="555874.SAMN04488065_0722"/>
<dbReference type="Gene3D" id="3.30.2010.10">
    <property type="entry name" value="Metalloproteases ('zincins'), catalytic domain"/>
    <property type="match status" value="1"/>
</dbReference>
<sequence>MAKTQRREVDLLGHTIDYSVRESSDATKPRIDVDIRGVTVVIPESEAIQATKILKENAAWVVDKHKSYESHREKVPDRTFEAGEQFPFLGVDRELVIEPRQRNAMDEETIMLRQSAVEQSSVKRALENFYRREAREYLTGRADDYAEKMGVAYEKIELRNQRTRWGSCSTSGTISLNWRIIMAPSEIVDYLVVHELAHLTEQNHGEEFWQLVSEFVPEYQQRADWLEQNSAKLIFSEDDL</sequence>
<dbReference type="InterPro" id="IPR002725">
    <property type="entry name" value="YgjP-like_metallopeptidase"/>
</dbReference>
<reference evidence="2 3" key="1">
    <citation type="submission" date="2016-10" db="EMBL/GenBank/DDBJ databases">
        <authorList>
            <person name="de Groot N.N."/>
        </authorList>
    </citation>
    <scope>NUCLEOTIDE SEQUENCE [LARGE SCALE GENOMIC DNA]</scope>
    <source>
        <strain evidence="2 3">CGMCC 1.8712</strain>
    </source>
</reference>
<dbReference type="OrthoDB" id="308128at2157"/>
<evidence type="ECO:0000259" key="1">
    <source>
        <dbReference type="Pfam" id="PF01863"/>
    </source>
</evidence>
<dbReference type="AlphaFoldDB" id="A0A1H3WB78"/>